<dbReference type="EMBL" id="FNVQ01000003">
    <property type="protein sequence ID" value="SEG65779.1"/>
    <property type="molecule type" value="Genomic_DNA"/>
</dbReference>
<dbReference type="AlphaFoldDB" id="A0A1H6BYJ4"/>
<protein>
    <recommendedName>
        <fullName evidence="3">DUF2889 domain-containing protein</fullName>
    </recommendedName>
</protein>
<keyword evidence="2" id="KW-1185">Reference proteome</keyword>
<dbReference type="OrthoDB" id="6862397at2"/>
<dbReference type="Proteomes" id="UP000236745">
    <property type="component" value="Unassembled WGS sequence"/>
</dbReference>
<organism evidence="1 2">
    <name type="scientific">Marinobacterium lutimaris</name>
    <dbReference type="NCBI Taxonomy" id="568106"/>
    <lineage>
        <taxon>Bacteria</taxon>
        <taxon>Pseudomonadati</taxon>
        <taxon>Pseudomonadota</taxon>
        <taxon>Gammaproteobacteria</taxon>
        <taxon>Oceanospirillales</taxon>
        <taxon>Oceanospirillaceae</taxon>
        <taxon>Marinobacterium</taxon>
    </lineage>
</organism>
<evidence type="ECO:0000313" key="2">
    <source>
        <dbReference type="Proteomes" id="UP000236745"/>
    </source>
</evidence>
<dbReference type="RefSeq" id="WP_104003891.1">
    <property type="nucleotide sequence ID" value="NZ_FNVQ01000003.1"/>
</dbReference>
<reference evidence="1 2" key="1">
    <citation type="submission" date="2016-10" db="EMBL/GenBank/DDBJ databases">
        <authorList>
            <person name="de Groot N.N."/>
        </authorList>
    </citation>
    <scope>NUCLEOTIDE SEQUENCE [LARGE SCALE GENOMIC DNA]</scope>
    <source>
        <strain evidence="1 2">DSM 22012</strain>
    </source>
</reference>
<dbReference type="Pfam" id="PF11136">
    <property type="entry name" value="DUF2889"/>
    <property type="match status" value="1"/>
</dbReference>
<dbReference type="InterPro" id="IPR021312">
    <property type="entry name" value="DUF2889"/>
</dbReference>
<gene>
    <name evidence="1" type="ORF">SAMN05444390_10318</name>
</gene>
<sequence>MHKQSKNVARALMHNRNIDVKGYLREDGLWEVEAVLADTKSHVINLPDRGDIPVGDHLHHMILTLVVDESLLIKEVRANMIDTPHSDCPGAEAPYQALVGVRIGSGWLDEARAAIGRVSGCTHLTELLPVLATAAIQTINGYKLHHIEGHGRSDKDKQRMLNSCHGFREGGRAVEYYWPDHRSGEH</sequence>
<evidence type="ECO:0000313" key="1">
    <source>
        <dbReference type="EMBL" id="SEG65779.1"/>
    </source>
</evidence>
<evidence type="ECO:0008006" key="3">
    <source>
        <dbReference type="Google" id="ProtNLM"/>
    </source>
</evidence>
<name>A0A1H6BYJ4_9GAMM</name>
<proteinExistence type="predicted"/>
<accession>A0A1H6BYJ4</accession>